<evidence type="ECO:0000313" key="3">
    <source>
        <dbReference type="Proteomes" id="UP000679848"/>
    </source>
</evidence>
<proteinExistence type="predicted"/>
<organism evidence="2 3">
    <name type="scientific">Pusillibacter faecalis</name>
    <dbReference type="NCBI Taxonomy" id="2714358"/>
    <lineage>
        <taxon>Bacteria</taxon>
        <taxon>Bacillati</taxon>
        <taxon>Bacillota</taxon>
        <taxon>Clostridia</taxon>
        <taxon>Eubacteriales</taxon>
        <taxon>Oscillospiraceae</taxon>
        <taxon>Pusillibacter</taxon>
    </lineage>
</organism>
<dbReference type="Pfam" id="PF01966">
    <property type="entry name" value="HD"/>
    <property type="match status" value="1"/>
</dbReference>
<dbReference type="InterPro" id="IPR006674">
    <property type="entry name" value="HD_domain"/>
</dbReference>
<keyword evidence="3" id="KW-1185">Reference proteome</keyword>
<feature type="domain" description="HD" evidence="1">
    <location>
        <begin position="33"/>
        <end position="138"/>
    </location>
</feature>
<gene>
    <name evidence="2" type="ORF">MM59RIKEN_06570</name>
</gene>
<dbReference type="AlphaFoldDB" id="A0A810Q4T9"/>
<dbReference type="CDD" id="cd00077">
    <property type="entry name" value="HDc"/>
    <property type="match status" value="1"/>
</dbReference>
<dbReference type="EMBL" id="AP023420">
    <property type="protein sequence ID" value="BCK83338.1"/>
    <property type="molecule type" value="Genomic_DNA"/>
</dbReference>
<dbReference type="Gene3D" id="1.10.3210.10">
    <property type="entry name" value="Hypothetical protein af1432"/>
    <property type="match status" value="1"/>
</dbReference>
<protein>
    <submittedName>
        <fullName evidence="2">Hydrolase</fullName>
    </submittedName>
</protein>
<dbReference type="RefSeq" id="WP_228300447.1">
    <property type="nucleotide sequence ID" value="NZ_AP023420.1"/>
</dbReference>
<dbReference type="KEGG" id="pfaa:MM59RIKEN_06570"/>
<evidence type="ECO:0000259" key="1">
    <source>
        <dbReference type="Pfam" id="PF01966"/>
    </source>
</evidence>
<accession>A0A810Q4T9</accession>
<evidence type="ECO:0000313" key="2">
    <source>
        <dbReference type="EMBL" id="BCK83338.1"/>
    </source>
</evidence>
<dbReference type="Proteomes" id="UP000679848">
    <property type="component" value="Chromosome"/>
</dbReference>
<sequence>MEELLWKHGRDILTSPGMERERSIPQHGYVNCFDHSVAVALLSVWIAARLGLHIDMRSLVRGALLHDYFLYNWRVPDPAHRLHGFCHGRLAMENAERDFGLNPVEADIIRRHMFPLTPIPPCYWESAVVCCADKLCAMREMASGLRLWLLRGLPGKVR</sequence>
<name>A0A810Q4T9_9FIRM</name>
<dbReference type="GO" id="GO:0016787">
    <property type="term" value="F:hydrolase activity"/>
    <property type="evidence" value="ECO:0007669"/>
    <property type="project" value="UniProtKB-KW"/>
</dbReference>
<dbReference type="SUPFAM" id="SSF109604">
    <property type="entry name" value="HD-domain/PDEase-like"/>
    <property type="match status" value="1"/>
</dbReference>
<dbReference type="InterPro" id="IPR003607">
    <property type="entry name" value="HD/PDEase_dom"/>
</dbReference>
<keyword evidence="2" id="KW-0378">Hydrolase</keyword>
<reference evidence="2" key="1">
    <citation type="submission" date="2020-09" db="EMBL/GenBank/DDBJ databases">
        <title>New species isolated from human feces.</title>
        <authorList>
            <person name="Kitahara M."/>
            <person name="Shigeno Y."/>
            <person name="Shime M."/>
            <person name="Matsumoto Y."/>
            <person name="Nakamura S."/>
            <person name="Motooka D."/>
            <person name="Fukuoka S."/>
            <person name="Nishikawa H."/>
            <person name="Benno Y."/>
        </authorList>
    </citation>
    <scope>NUCLEOTIDE SEQUENCE</scope>
    <source>
        <strain evidence="2">MM59</strain>
    </source>
</reference>